<evidence type="ECO:0000256" key="1">
    <source>
        <dbReference type="SAM" id="MobiDB-lite"/>
    </source>
</evidence>
<reference evidence="2 3" key="1">
    <citation type="submission" date="2021-06" db="EMBL/GenBank/DDBJ databases">
        <authorList>
            <person name="Palmer J.M."/>
        </authorList>
    </citation>
    <scope>NUCLEOTIDE SEQUENCE [LARGE SCALE GENOMIC DNA]</scope>
    <source>
        <strain evidence="2 3">XC_2019</strain>
        <tissue evidence="2">Muscle</tissue>
    </source>
</reference>
<protein>
    <submittedName>
        <fullName evidence="2">Uncharacterized protein</fullName>
    </submittedName>
</protein>
<feature type="compositionally biased region" description="Basic and acidic residues" evidence="1">
    <location>
        <begin position="1"/>
        <end position="17"/>
    </location>
</feature>
<comment type="caution">
    <text evidence="2">The sequence shown here is derived from an EMBL/GenBank/DDBJ whole genome shotgun (WGS) entry which is preliminary data.</text>
</comment>
<dbReference type="EMBL" id="JAHRIN010068358">
    <property type="protein sequence ID" value="MEQ2215469.1"/>
    <property type="molecule type" value="Genomic_DNA"/>
</dbReference>
<feature type="region of interest" description="Disordered" evidence="1">
    <location>
        <begin position="1"/>
        <end position="105"/>
    </location>
</feature>
<accession>A0ABV0S4P2</accession>
<evidence type="ECO:0000313" key="2">
    <source>
        <dbReference type="EMBL" id="MEQ2215469.1"/>
    </source>
</evidence>
<sequence>MGGYEDYLREQVGDRWRPTAPRPRPPPPPSRPGEARVTRPPRARKSPKAGEVAALVEANMERVLRRQFPPQGPTDLSERKTSGLRSPRGVGPIPLHSKATGRQSV</sequence>
<name>A0ABV0S4P2_9TELE</name>
<keyword evidence="3" id="KW-1185">Reference proteome</keyword>
<organism evidence="2 3">
    <name type="scientific">Xenoophorus captivus</name>
    <dbReference type="NCBI Taxonomy" id="1517983"/>
    <lineage>
        <taxon>Eukaryota</taxon>
        <taxon>Metazoa</taxon>
        <taxon>Chordata</taxon>
        <taxon>Craniata</taxon>
        <taxon>Vertebrata</taxon>
        <taxon>Euteleostomi</taxon>
        <taxon>Actinopterygii</taxon>
        <taxon>Neopterygii</taxon>
        <taxon>Teleostei</taxon>
        <taxon>Neoteleostei</taxon>
        <taxon>Acanthomorphata</taxon>
        <taxon>Ovalentaria</taxon>
        <taxon>Atherinomorphae</taxon>
        <taxon>Cyprinodontiformes</taxon>
        <taxon>Goodeidae</taxon>
        <taxon>Xenoophorus</taxon>
    </lineage>
</organism>
<gene>
    <name evidence="2" type="ORF">XENOCAPTIV_001446</name>
</gene>
<dbReference type="Proteomes" id="UP001434883">
    <property type="component" value="Unassembled WGS sequence"/>
</dbReference>
<proteinExistence type="predicted"/>
<evidence type="ECO:0000313" key="3">
    <source>
        <dbReference type="Proteomes" id="UP001434883"/>
    </source>
</evidence>
<feature type="compositionally biased region" description="Pro residues" evidence="1">
    <location>
        <begin position="20"/>
        <end position="31"/>
    </location>
</feature>